<dbReference type="Proteomes" id="UP000593576">
    <property type="component" value="Unassembled WGS sequence"/>
</dbReference>
<evidence type="ECO:0000256" key="1">
    <source>
        <dbReference type="ARBA" id="ARBA00022821"/>
    </source>
</evidence>
<dbReference type="GO" id="GO:0006952">
    <property type="term" value="P:defense response"/>
    <property type="evidence" value="ECO:0007669"/>
    <property type="project" value="UniProtKB-KW"/>
</dbReference>
<keyword evidence="1" id="KW-0611">Plant defense</keyword>
<protein>
    <recommendedName>
        <fullName evidence="2">Disease resistance protein At4g27190-like leucine-rich repeats domain-containing protein</fullName>
    </recommendedName>
</protein>
<evidence type="ECO:0000313" key="3">
    <source>
        <dbReference type="EMBL" id="MBA0877274.1"/>
    </source>
</evidence>
<feature type="domain" description="Disease resistance protein At4g27190-like leucine-rich repeats" evidence="2">
    <location>
        <begin position="150"/>
        <end position="279"/>
    </location>
</feature>
<dbReference type="Pfam" id="PF23247">
    <property type="entry name" value="LRR_RPS2"/>
    <property type="match status" value="1"/>
</dbReference>
<dbReference type="InterPro" id="IPR057135">
    <property type="entry name" value="At4g27190-like_LRR"/>
</dbReference>
<dbReference type="SUPFAM" id="SSF52058">
    <property type="entry name" value="L domain-like"/>
    <property type="match status" value="2"/>
</dbReference>
<dbReference type="Gene3D" id="3.80.10.10">
    <property type="entry name" value="Ribonuclease Inhibitor"/>
    <property type="match status" value="3"/>
</dbReference>
<dbReference type="PANTHER" id="PTHR36766">
    <property type="entry name" value="PLANT BROAD-SPECTRUM MILDEW RESISTANCE PROTEIN RPW8"/>
    <property type="match status" value="1"/>
</dbReference>
<organism evidence="3 4">
    <name type="scientific">Gossypium schwendimanii</name>
    <name type="common">Cotton</name>
    <dbReference type="NCBI Taxonomy" id="34291"/>
    <lineage>
        <taxon>Eukaryota</taxon>
        <taxon>Viridiplantae</taxon>
        <taxon>Streptophyta</taxon>
        <taxon>Embryophyta</taxon>
        <taxon>Tracheophyta</taxon>
        <taxon>Spermatophyta</taxon>
        <taxon>Magnoliopsida</taxon>
        <taxon>eudicotyledons</taxon>
        <taxon>Gunneridae</taxon>
        <taxon>Pentapetalae</taxon>
        <taxon>rosids</taxon>
        <taxon>malvids</taxon>
        <taxon>Malvales</taxon>
        <taxon>Malvaceae</taxon>
        <taxon>Malvoideae</taxon>
        <taxon>Gossypium</taxon>
    </lineage>
</organism>
<dbReference type="InterPro" id="IPR032675">
    <property type="entry name" value="LRR_dom_sf"/>
</dbReference>
<sequence length="412" mass="45867">MEIVPIGAQCSSLEKLHISSCRKLSKIGHGLSTSICLEELKLSDCPNLSSIPDLEGLSSLQILDISMCENLEIVPIGVQLSSLQKLHISSCRKLSKIGDGLSNSYFLEESKSSDCPNSSSIPDLKEISFLQILDISNCENLEIVSIGGQYSYLEILDIRACAKLSHIGSALSIFASLRKLRIVNCPNLRSIPRILHGYITELDFTGLGKSLSCLLPDLLQSNTLVRNLTLSDLPDLRSIPESVEKLHFLHHLTIKRCPTLRSIPNDCLGSLTCLRRLDIGGFSEELEEFPGFDSIRRLSASLKELRLRGWAKLSSLPYQLQHLTALEELEIQRFHGIEALPDWLGNLSSIKRLRIDSCDKLVYLPSELVRRSLSKVIAFEISACPRLEARRSKESSSEGFNTVICRTPSKRK</sequence>
<gene>
    <name evidence="3" type="ORF">Goshw_019579</name>
</gene>
<dbReference type="AlphaFoldDB" id="A0A7J9N285"/>
<reference evidence="3 4" key="1">
    <citation type="journal article" date="2019" name="Genome Biol. Evol.">
        <title>Insights into the evolution of the New World diploid cottons (Gossypium, subgenus Houzingenia) based on genome sequencing.</title>
        <authorList>
            <person name="Grover C.E."/>
            <person name="Arick M.A. 2nd"/>
            <person name="Thrash A."/>
            <person name="Conover J.L."/>
            <person name="Sanders W.S."/>
            <person name="Peterson D.G."/>
            <person name="Frelichowski J.E."/>
            <person name="Scheffler J.A."/>
            <person name="Scheffler B.E."/>
            <person name="Wendel J.F."/>
        </authorList>
    </citation>
    <scope>NUCLEOTIDE SEQUENCE [LARGE SCALE GENOMIC DNA]</scope>
    <source>
        <strain evidence="3">1</strain>
        <tissue evidence="3">Leaf</tissue>
    </source>
</reference>
<proteinExistence type="predicted"/>
<comment type="caution">
    <text evidence="3">The sequence shown here is derived from an EMBL/GenBank/DDBJ whole genome shotgun (WGS) entry which is preliminary data.</text>
</comment>
<evidence type="ECO:0000259" key="2">
    <source>
        <dbReference type="Pfam" id="PF23247"/>
    </source>
</evidence>
<name>A0A7J9N285_GOSSC</name>
<feature type="non-terminal residue" evidence="3">
    <location>
        <position position="412"/>
    </location>
</feature>
<accession>A0A7J9N285</accession>
<dbReference type="PANTHER" id="PTHR36766:SF70">
    <property type="entry name" value="DISEASE RESISTANCE PROTEIN RGA4"/>
    <property type="match status" value="1"/>
</dbReference>
<keyword evidence="4" id="KW-1185">Reference proteome</keyword>
<dbReference type="EMBL" id="JABFAF010267747">
    <property type="protein sequence ID" value="MBA0877274.1"/>
    <property type="molecule type" value="Genomic_DNA"/>
</dbReference>
<evidence type="ECO:0000313" key="4">
    <source>
        <dbReference type="Proteomes" id="UP000593576"/>
    </source>
</evidence>
<dbReference type="OrthoDB" id="1749024at2759"/>